<name>A0ABD5VD87_9EURY</name>
<dbReference type="PRINTS" id="PR01607">
    <property type="entry name" value="APYRASEFAMLY"/>
</dbReference>
<dbReference type="RefSeq" id="WP_336348536.1">
    <property type="nucleotide sequence ID" value="NZ_JAZAQL010000001.1"/>
</dbReference>
<comment type="caution">
    <text evidence="4">The sequence shown here is derived from an EMBL/GenBank/DDBJ whole genome shotgun (WGS) entry which is preliminary data.</text>
</comment>
<dbReference type="AlphaFoldDB" id="A0ABD5VD87"/>
<feature type="domain" description="5'-Nucleotidase C-terminal" evidence="3">
    <location>
        <begin position="282"/>
        <end position="423"/>
    </location>
</feature>
<dbReference type="Gene3D" id="3.60.21.10">
    <property type="match status" value="1"/>
</dbReference>
<dbReference type="InterPro" id="IPR004843">
    <property type="entry name" value="Calcineurin-like_PHP"/>
</dbReference>
<reference evidence="4 5" key="1">
    <citation type="journal article" date="2019" name="Int. J. Syst. Evol. Microbiol.">
        <title>The Global Catalogue of Microorganisms (GCM) 10K type strain sequencing project: providing services to taxonomists for standard genome sequencing and annotation.</title>
        <authorList>
            <consortium name="The Broad Institute Genomics Platform"/>
            <consortium name="The Broad Institute Genome Sequencing Center for Infectious Disease"/>
            <person name="Wu L."/>
            <person name="Ma J."/>
        </authorList>
    </citation>
    <scope>NUCLEOTIDE SEQUENCE [LARGE SCALE GENOMIC DNA]</scope>
    <source>
        <strain evidence="4 5">GX26</strain>
    </source>
</reference>
<dbReference type="InterPro" id="IPR036907">
    <property type="entry name" value="5'-Nucleotdase_C_sf"/>
</dbReference>
<proteinExistence type="predicted"/>
<evidence type="ECO:0000313" key="4">
    <source>
        <dbReference type="EMBL" id="MFC6951504.1"/>
    </source>
</evidence>
<dbReference type="SUPFAM" id="SSF56300">
    <property type="entry name" value="Metallo-dependent phosphatases"/>
    <property type="match status" value="1"/>
</dbReference>
<keyword evidence="1" id="KW-0732">Signal</keyword>
<organism evidence="4 5">
    <name type="scientific">Halorubellus litoreus</name>
    <dbReference type="NCBI Taxonomy" id="755308"/>
    <lineage>
        <taxon>Archaea</taxon>
        <taxon>Methanobacteriati</taxon>
        <taxon>Methanobacteriota</taxon>
        <taxon>Stenosarchaea group</taxon>
        <taxon>Halobacteria</taxon>
        <taxon>Halobacteriales</taxon>
        <taxon>Halorubellaceae</taxon>
        <taxon>Halorubellus</taxon>
    </lineage>
</organism>
<dbReference type="InterPro" id="IPR006179">
    <property type="entry name" value="5_nucleotidase/apyrase"/>
</dbReference>
<dbReference type="Proteomes" id="UP001596395">
    <property type="component" value="Unassembled WGS sequence"/>
</dbReference>
<dbReference type="InterPro" id="IPR008334">
    <property type="entry name" value="5'-Nucleotdase_C"/>
</dbReference>
<dbReference type="Pfam" id="PF02872">
    <property type="entry name" value="5_nucleotid_C"/>
    <property type="match status" value="1"/>
</dbReference>
<dbReference type="Gene3D" id="3.90.780.10">
    <property type="entry name" value="5'-Nucleotidase, C-terminal domain"/>
    <property type="match status" value="1"/>
</dbReference>
<dbReference type="InterPro" id="IPR029052">
    <property type="entry name" value="Metallo-depent_PP-like"/>
</dbReference>
<evidence type="ECO:0000259" key="2">
    <source>
        <dbReference type="Pfam" id="PF00149"/>
    </source>
</evidence>
<accession>A0ABD5VD87</accession>
<feature type="domain" description="Calcineurin-like phosphoesterase" evidence="2">
    <location>
        <begin position="36"/>
        <end position="211"/>
    </location>
</feature>
<dbReference type="Pfam" id="PF00149">
    <property type="entry name" value="Metallophos"/>
    <property type="match status" value="1"/>
</dbReference>
<keyword evidence="5" id="KW-1185">Reference proteome</keyword>
<dbReference type="PANTHER" id="PTHR11575">
    <property type="entry name" value="5'-NUCLEOTIDASE-RELATED"/>
    <property type="match status" value="1"/>
</dbReference>
<dbReference type="EMBL" id="JBHSXN010000001">
    <property type="protein sequence ID" value="MFC6951504.1"/>
    <property type="molecule type" value="Genomic_DNA"/>
</dbReference>
<evidence type="ECO:0000313" key="5">
    <source>
        <dbReference type="Proteomes" id="UP001596395"/>
    </source>
</evidence>
<protein>
    <submittedName>
        <fullName evidence="4">Bifunctional metallophosphatase/5'-nucleotidase</fullName>
    </submittedName>
</protein>
<dbReference type="SUPFAM" id="SSF55816">
    <property type="entry name" value="5'-nucleotidase (syn. UDP-sugar hydrolase), C-terminal domain"/>
    <property type="match status" value="1"/>
</dbReference>
<sequence>MALHLLQYSDVENAFDDPVRVGRLAGGLVSRRAALSDDGEPVLVVGTGDSFGPGLLALSTKGEHALSFFEAVAPVAETLGNHDFDHGPARARELVAAAPQEYVVANAFDGEGSDAQRFAAAETVPWTTVEAGEWTVGVVGVASPMTGTMAPAASGLDFREPLAAARAGLAAVRERGVDATVVLAHVGEPLGAELAAELDVDAVLDGHTHEPCVDVVDGTAYARPGNAAGHFVHATVPIGEAAAGQGSDVPEPELVATADQPVHESLRETVADAYADAGLDEVVATVDDPIDCSKPATDRAESRVGNLVTDAYRWAADADVAVMTPGGIRTRDALAGEVTVGDLVGLVPFEGDLVTCEVDGATLRAVLERTTLHDAFEEHRKFGHVSGARVVWDDVEREFRAIRVDGEPLEDAASYRVAATEYFVVTDHLYPELAREQVVAEHGVQYDAIVAYAREVGVDPSLDGRVERPTMGDAAHVPVE</sequence>
<evidence type="ECO:0000259" key="3">
    <source>
        <dbReference type="Pfam" id="PF02872"/>
    </source>
</evidence>
<gene>
    <name evidence="4" type="ORF">ACFQGB_01390</name>
</gene>
<dbReference type="PANTHER" id="PTHR11575:SF24">
    <property type="entry name" value="5'-NUCLEOTIDASE"/>
    <property type="match status" value="1"/>
</dbReference>
<evidence type="ECO:0000256" key="1">
    <source>
        <dbReference type="ARBA" id="ARBA00022729"/>
    </source>
</evidence>